<reference evidence="1" key="1">
    <citation type="submission" date="2021-08" db="EMBL/GenBank/DDBJ databases">
        <title>WGS assembly of Ceratopteris richardii.</title>
        <authorList>
            <person name="Marchant D.B."/>
            <person name="Chen G."/>
            <person name="Jenkins J."/>
            <person name="Shu S."/>
            <person name="Leebens-Mack J."/>
            <person name="Grimwood J."/>
            <person name="Schmutz J."/>
            <person name="Soltis P."/>
            <person name="Soltis D."/>
            <person name="Chen Z.-H."/>
        </authorList>
    </citation>
    <scope>NUCLEOTIDE SEQUENCE</scope>
    <source>
        <strain evidence="1">Whitten #5841</strain>
        <tissue evidence="1">Leaf</tissue>
    </source>
</reference>
<protein>
    <submittedName>
        <fullName evidence="1">Uncharacterized protein</fullName>
    </submittedName>
</protein>
<accession>A0A8T2UW28</accession>
<gene>
    <name evidence="1" type="ORF">KP509_04G062500</name>
</gene>
<sequence>METARNVTLNTSTMKLTGSVQRFDSSWQNFELNLDYNVENIEGRLVWLLNPHVPYFGDENGRSGFGSYDASDDPELVEYVNSIIPHRPPRTIQITLPGSRRDKIDIARIIAK</sequence>
<dbReference type="OrthoDB" id="2441380at2759"/>
<keyword evidence="2" id="KW-1185">Reference proteome</keyword>
<dbReference type="Proteomes" id="UP000825935">
    <property type="component" value="Chromosome 4"/>
</dbReference>
<dbReference type="AlphaFoldDB" id="A0A8T2UW28"/>
<comment type="caution">
    <text evidence="1">The sequence shown here is derived from an EMBL/GenBank/DDBJ whole genome shotgun (WGS) entry which is preliminary data.</text>
</comment>
<name>A0A8T2UW28_CERRI</name>
<evidence type="ECO:0000313" key="2">
    <source>
        <dbReference type="Proteomes" id="UP000825935"/>
    </source>
</evidence>
<dbReference type="EMBL" id="CM035409">
    <property type="protein sequence ID" value="KAH7439462.1"/>
    <property type="molecule type" value="Genomic_DNA"/>
</dbReference>
<evidence type="ECO:0000313" key="1">
    <source>
        <dbReference type="EMBL" id="KAH7439462.1"/>
    </source>
</evidence>
<organism evidence="1 2">
    <name type="scientific">Ceratopteris richardii</name>
    <name type="common">Triangle waterfern</name>
    <dbReference type="NCBI Taxonomy" id="49495"/>
    <lineage>
        <taxon>Eukaryota</taxon>
        <taxon>Viridiplantae</taxon>
        <taxon>Streptophyta</taxon>
        <taxon>Embryophyta</taxon>
        <taxon>Tracheophyta</taxon>
        <taxon>Polypodiopsida</taxon>
        <taxon>Polypodiidae</taxon>
        <taxon>Polypodiales</taxon>
        <taxon>Pteridineae</taxon>
        <taxon>Pteridaceae</taxon>
        <taxon>Parkerioideae</taxon>
        <taxon>Ceratopteris</taxon>
    </lineage>
</organism>
<proteinExistence type="predicted"/>